<dbReference type="AlphaFoldDB" id="A0A420NUG5"/>
<proteinExistence type="predicted"/>
<dbReference type="EMBL" id="MRCY01000536">
    <property type="protein sequence ID" value="RKK83892.1"/>
    <property type="molecule type" value="Genomic_DNA"/>
</dbReference>
<feature type="compositionally biased region" description="Polar residues" evidence="1">
    <location>
        <begin position="25"/>
        <end position="44"/>
    </location>
</feature>
<evidence type="ECO:0000313" key="3">
    <source>
        <dbReference type="Proteomes" id="UP000285860"/>
    </source>
</evidence>
<feature type="region of interest" description="Disordered" evidence="1">
    <location>
        <begin position="20"/>
        <end position="44"/>
    </location>
</feature>
<protein>
    <submittedName>
        <fullName evidence="2">Uncharacterized protein</fullName>
    </submittedName>
</protein>
<reference evidence="2 3" key="1">
    <citation type="journal article" date="2018" name="Sci. Rep.">
        <title>Characterisation of pathogen-specific regions and novel effector candidates in Fusarium oxysporum f. sp. cepae.</title>
        <authorList>
            <person name="Armitage A.D."/>
            <person name="Taylor A."/>
            <person name="Sobczyk M.K."/>
            <person name="Baxter L."/>
            <person name="Greenfield B.P."/>
            <person name="Bates H.J."/>
            <person name="Wilson F."/>
            <person name="Jackson A.C."/>
            <person name="Ott S."/>
            <person name="Harrison R.J."/>
            <person name="Clarkson J.P."/>
        </authorList>
    </citation>
    <scope>NUCLEOTIDE SEQUENCE [LARGE SCALE GENOMIC DNA]</scope>
    <source>
        <strain evidence="2 3">Fo_A28</strain>
    </source>
</reference>
<organism evidence="2 3">
    <name type="scientific">Fusarium oxysporum</name>
    <name type="common">Fusarium vascular wilt</name>
    <dbReference type="NCBI Taxonomy" id="5507"/>
    <lineage>
        <taxon>Eukaryota</taxon>
        <taxon>Fungi</taxon>
        <taxon>Dikarya</taxon>
        <taxon>Ascomycota</taxon>
        <taxon>Pezizomycotina</taxon>
        <taxon>Sordariomycetes</taxon>
        <taxon>Hypocreomycetidae</taxon>
        <taxon>Hypocreales</taxon>
        <taxon>Nectriaceae</taxon>
        <taxon>Fusarium</taxon>
        <taxon>Fusarium oxysporum species complex</taxon>
    </lineage>
</organism>
<accession>A0A420NUG5</accession>
<name>A0A420NUG5_FUSOX</name>
<comment type="caution">
    <text evidence="2">The sequence shown here is derived from an EMBL/GenBank/DDBJ whole genome shotgun (WGS) entry which is preliminary data.</text>
</comment>
<dbReference type="Proteomes" id="UP000285860">
    <property type="component" value="Unassembled WGS sequence"/>
</dbReference>
<gene>
    <name evidence="2" type="ORF">BFJ68_g17394</name>
</gene>
<evidence type="ECO:0000313" key="2">
    <source>
        <dbReference type="EMBL" id="RKK83892.1"/>
    </source>
</evidence>
<sequence>MSDSTFRIATGTTREAWFIVMHPDQTGQSSSGRPRKSGASSQTKTALTYNRAIFLLSRSAPENNKGPITIPCDWKCDN</sequence>
<evidence type="ECO:0000256" key="1">
    <source>
        <dbReference type="SAM" id="MobiDB-lite"/>
    </source>
</evidence>